<dbReference type="Pfam" id="PF00701">
    <property type="entry name" value="DHDPS"/>
    <property type="match status" value="1"/>
</dbReference>
<dbReference type="CDD" id="cd00408">
    <property type="entry name" value="DHDPS-like"/>
    <property type="match status" value="1"/>
</dbReference>
<proteinExistence type="inferred from homology"/>
<evidence type="ECO:0000256" key="4">
    <source>
        <dbReference type="PIRSR" id="PIRSR001365-1"/>
    </source>
</evidence>
<dbReference type="SUPFAM" id="SSF51569">
    <property type="entry name" value="Aldolase"/>
    <property type="match status" value="1"/>
</dbReference>
<evidence type="ECO:0000256" key="5">
    <source>
        <dbReference type="PIRSR" id="PIRSR001365-2"/>
    </source>
</evidence>
<name>A0A1Y0EGX3_9RHOB</name>
<feature type="binding site" evidence="5">
    <location>
        <position position="47"/>
    </location>
    <ligand>
        <name>pyruvate</name>
        <dbReference type="ChEBI" id="CHEBI:15361"/>
    </ligand>
</feature>
<dbReference type="PIRSF" id="PIRSF001365">
    <property type="entry name" value="DHDPS"/>
    <property type="match status" value="1"/>
</dbReference>
<dbReference type="AlphaFoldDB" id="A0A1Y0EGX3"/>
<evidence type="ECO:0000313" key="7">
    <source>
        <dbReference type="Proteomes" id="UP000195273"/>
    </source>
</evidence>
<dbReference type="EMBL" id="CP021431">
    <property type="protein sequence ID" value="ARU02670.1"/>
    <property type="molecule type" value="Genomic_DNA"/>
</dbReference>
<dbReference type="PANTHER" id="PTHR12128">
    <property type="entry name" value="DIHYDRODIPICOLINATE SYNTHASE"/>
    <property type="match status" value="1"/>
</dbReference>
<evidence type="ECO:0000313" key="6">
    <source>
        <dbReference type="EMBL" id="ARU02670.1"/>
    </source>
</evidence>
<organism evidence="6 7">
    <name type="scientific">Yoonia vestfoldensis</name>
    <dbReference type="NCBI Taxonomy" id="245188"/>
    <lineage>
        <taxon>Bacteria</taxon>
        <taxon>Pseudomonadati</taxon>
        <taxon>Pseudomonadota</taxon>
        <taxon>Alphaproteobacteria</taxon>
        <taxon>Rhodobacterales</taxon>
        <taxon>Paracoccaceae</taxon>
        <taxon>Yoonia</taxon>
    </lineage>
</organism>
<feature type="active site" description="Proton donor/acceptor" evidence="4">
    <location>
        <position position="135"/>
    </location>
</feature>
<reference evidence="6 7" key="1">
    <citation type="submission" date="2017-05" db="EMBL/GenBank/DDBJ databases">
        <title>Genome Sequence of Loktanella vestfoldensis Strain SMR4r Isolated from a Culture of the Diatom Skeletonema marinoi.</title>
        <authorList>
            <person name="Topel M."/>
            <person name="Pinder M.I.M."/>
            <person name="Johansson O.N."/>
            <person name="Kourtchenko O."/>
            <person name="Godhe A."/>
            <person name="Clarke A.K."/>
        </authorList>
    </citation>
    <scope>NUCLEOTIDE SEQUENCE [LARGE SCALE GENOMIC DNA]</scope>
    <source>
        <strain evidence="6 7">SMR4r</strain>
    </source>
</reference>
<feature type="active site" description="Schiff-base intermediate with substrate" evidence="4">
    <location>
        <position position="163"/>
    </location>
</feature>
<dbReference type="KEGG" id="lvs:LOKVESSMR4R_03398"/>
<dbReference type="InterPro" id="IPR002220">
    <property type="entry name" value="DapA-like"/>
</dbReference>
<accession>A0A1Y0EGX3</accession>
<dbReference type="InterPro" id="IPR013785">
    <property type="entry name" value="Aldolase_TIM"/>
</dbReference>
<gene>
    <name evidence="6" type="primary">dapA</name>
    <name evidence="6" type="ORF">LOKVESSMR4R_03398</name>
</gene>
<dbReference type="Gene3D" id="3.20.20.70">
    <property type="entry name" value="Aldolase class I"/>
    <property type="match status" value="1"/>
</dbReference>
<evidence type="ECO:0000256" key="1">
    <source>
        <dbReference type="ARBA" id="ARBA00007592"/>
    </source>
</evidence>
<dbReference type="GO" id="GO:0005829">
    <property type="term" value="C:cytosol"/>
    <property type="evidence" value="ECO:0007669"/>
    <property type="project" value="TreeGrafter"/>
</dbReference>
<dbReference type="Proteomes" id="UP000195273">
    <property type="component" value="Chromosome"/>
</dbReference>
<dbReference type="SMART" id="SM01130">
    <property type="entry name" value="DHDPS"/>
    <property type="match status" value="1"/>
</dbReference>
<keyword evidence="2 3" id="KW-0456">Lyase</keyword>
<dbReference type="RefSeq" id="WP_087211038.1">
    <property type="nucleotide sequence ID" value="NZ_CP021431.1"/>
</dbReference>
<dbReference type="PANTHER" id="PTHR12128:SF66">
    <property type="entry name" value="4-HYDROXY-2-OXOGLUTARATE ALDOLASE, MITOCHONDRIAL"/>
    <property type="match status" value="1"/>
</dbReference>
<keyword evidence="7" id="KW-1185">Reference proteome</keyword>
<evidence type="ECO:0000256" key="2">
    <source>
        <dbReference type="ARBA" id="ARBA00023239"/>
    </source>
</evidence>
<dbReference type="EC" id="4.3.3.7" evidence="6"/>
<sequence>MTLFHGLSAFPITPATPDGTILADDLARLLLRLKAAKVNSVGLLGSTGTYAYLDRNARRDAVTIAAETLAGEMPLIVSVGALRTDAAVALAQDAAKAGADALLMAPVSYTPLTQEEAYQHYLAVAAATDLPLSIYNNPGTTHFTFGTDLLVRLAAIPTITAIKMPLPAQGNVADDFAALKTHLPDGFIIGYSGDWGCAEALLAGAQTWYSVVGGILPEPALRLTQAALAGDTVRTAELNAQFAPLWTLFRAHGSLRVAYAIAHLLGLTQALPPRPILPMPDSAWPDLRTALAALGVQPD</sequence>
<dbReference type="OrthoDB" id="9778880at2"/>
<evidence type="ECO:0000256" key="3">
    <source>
        <dbReference type="PIRNR" id="PIRNR001365"/>
    </source>
</evidence>
<dbReference type="GO" id="GO:0008840">
    <property type="term" value="F:4-hydroxy-tetrahydrodipicolinate synthase activity"/>
    <property type="evidence" value="ECO:0007669"/>
    <property type="project" value="UniProtKB-EC"/>
</dbReference>
<comment type="similarity">
    <text evidence="1 3">Belongs to the DapA family.</text>
</comment>
<dbReference type="STRING" id="1122181.GCA_000382265_03593"/>
<protein>
    <submittedName>
        <fullName evidence="6">4-hydroxy-tetrahydrodipicolinate synthase</fullName>
        <ecNumber evidence="6">4.3.3.7</ecNumber>
    </submittedName>
</protein>